<organism evidence="1">
    <name type="scientific">viral metagenome</name>
    <dbReference type="NCBI Taxonomy" id="1070528"/>
    <lineage>
        <taxon>unclassified sequences</taxon>
        <taxon>metagenomes</taxon>
        <taxon>organismal metagenomes</taxon>
    </lineage>
</organism>
<dbReference type="AlphaFoldDB" id="A0A6M3L7J1"/>
<dbReference type="EMBL" id="MT142935">
    <property type="protein sequence ID" value="QJA90756.1"/>
    <property type="molecule type" value="Genomic_DNA"/>
</dbReference>
<reference evidence="1" key="1">
    <citation type="submission" date="2020-03" db="EMBL/GenBank/DDBJ databases">
        <title>The deep terrestrial virosphere.</title>
        <authorList>
            <person name="Holmfeldt K."/>
            <person name="Nilsson E."/>
            <person name="Simone D."/>
            <person name="Lopez-Fernandez M."/>
            <person name="Wu X."/>
            <person name="de Brujin I."/>
            <person name="Lundin D."/>
            <person name="Andersson A."/>
            <person name="Bertilsson S."/>
            <person name="Dopson M."/>
        </authorList>
    </citation>
    <scope>NUCLEOTIDE SEQUENCE</scope>
    <source>
        <strain evidence="1">MM415B03579</strain>
    </source>
</reference>
<sequence>MELNAPNSPATIEITQDENNALVVITTRIMQLESEKKAVVDAQKAIVLLLESKYNAKLNSTTGIFEHNKPEE</sequence>
<protein>
    <submittedName>
        <fullName evidence="1">Uncharacterized protein</fullName>
    </submittedName>
</protein>
<name>A0A6M3L7J1_9ZZZZ</name>
<accession>A0A6M3L7J1</accession>
<gene>
    <name evidence="1" type="ORF">MM415B03579_0003</name>
</gene>
<evidence type="ECO:0000313" key="1">
    <source>
        <dbReference type="EMBL" id="QJA90756.1"/>
    </source>
</evidence>
<proteinExistence type="predicted"/>